<evidence type="ECO:0000313" key="4">
    <source>
        <dbReference type="Proteomes" id="UP000290191"/>
    </source>
</evidence>
<evidence type="ECO:0000259" key="2">
    <source>
        <dbReference type="PROSITE" id="PS51832"/>
    </source>
</evidence>
<dbReference type="SUPFAM" id="SSF109604">
    <property type="entry name" value="HD-domain/PDEase-like"/>
    <property type="match status" value="1"/>
</dbReference>
<organism evidence="3 4">
    <name type="scientific">Halarcobacter anaerophilus</name>
    <dbReference type="NCBI Taxonomy" id="877500"/>
    <lineage>
        <taxon>Bacteria</taxon>
        <taxon>Pseudomonadati</taxon>
        <taxon>Campylobacterota</taxon>
        <taxon>Epsilonproteobacteria</taxon>
        <taxon>Campylobacterales</taxon>
        <taxon>Arcobacteraceae</taxon>
        <taxon>Halarcobacter</taxon>
    </lineage>
</organism>
<keyword evidence="3" id="KW-0378">Hydrolase</keyword>
<gene>
    <name evidence="3" type="ORF">CRV06_01780</name>
</gene>
<sequence>MIYHSKQISTSIENIINKESMKYSKILQNVDFKVQNEEYWKLIETTKTDLKKNNIVVLNLYDENQKLLLSINDIAPFNQINSILELDNIALDQEGYMIIPVEENLVYLSFHKKQLINNKIYYSNILKELDTQTVNLVQKDIFTTITIVFFSVSFVFLAIFPIIFSQYNELLAKKNELLKSNIISIVSLGNAIAKRDSDTNEHNYRVTYYSIKIAEELNLSKEQIQSLIKGAFLHDVGKIAISDNILLKPGKLTKEEFEIMKTHVIHGIEIVKDDIWLRDATKVIQNHHERIDGSGYPNGLKGGDIPIEARVFMVADVFDALTSKRPYKEPFDLEESFFIIQNETNKHFDKEVVSAFKKIYKILYYNTKKATEKELKKILSENVNYYFDVKFTD</sequence>
<keyword evidence="4" id="KW-1185">Reference proteome</keyword>
<dbReference type="InterPro" id="IPR003607">
    <property type="entry name" value="HD/PDEase_dom"/>
</dbReference>
<dbReference type="PANTHER" id="PTHR45228">
    <property type="entry name" value="CYCLIC DI-GMP PHOSPHODIESTERASE TM_0186-RELATED"/>
    <property type="match status" value="1"/>
</dbReference>
<feature type="domain" description="HD-GYP" evidence="2">
    <location>
        <begin position="177"/>
        <end position="372"/>
    </location>
</feature>
<dbReference type="PANTHER" id="PTHR45228:SF4">
    <property type="entry name" value="LIPOPROTEIN"/>
    <property type="match status" value="1"/>
</dbReference>
<feature type="transmembrane region" description="Helical" evidence="1">
    <location>
        <begin position="141"/>
        <end position="164"/>
    </location>
</feature>
<keyword evidence="1" id="KW-0812">Transmembrane</keyword>
<protein>
    <submittedName>
        <fullName evidence="3">Metal-dependent phosphohydrolase</fullName>
    </submittedName>
</protein>
<dbReference type="PROSITE" id="PS51832">
    <property type="entry name" value="HD_GYP"/>
    <property type="match status" value="1"/>
</dbReference>
<dbReference type="SMART" id="SM00471">
    <property type="entry name" value="HDc"/>
    <property type="match status" value="1"/>
</dbReference>
<keyword evidence="1" id="KW-1133">Transmembrane helix</keyword>
<name>A0A4Q0Y3Z5_9BACT</name>
<dbReference type="Pfam" id="PF13487">
    <property type="entry name" value="HD_5"/>
    <property type="match status" value="1"/>
</dbReference>
<dbReference type="OrthoDB" id="9781223at2"/>
<evidence type="ECO:0000256" key="1">
    <source>
        <dbReference type="SAM" id="Phobius"/>
    </source>
</evidence>
<proteinExistence type="predicted"/>
<reference evidence="3 4" key="1">
    <citation type="submission" date="2017-10" db="EMBL/GenBank/DDBJ databases">
        <title>Genomics of the genus Arcobacter.</title>
        <authorList>
            <person name="Perez-Cataluna A."/>
            <person name="Figueras M.J."/>
        </authorList>
    </citation>
    <scope>NUCLEOTIDE SEQUENCE [LARGE SCALE GENOMIC DNA]</scope>
    <source>
        <strain evidence="3 4">DSM 24636</strain>
    </source>
</reference>
<dbReference type="AlphaFoldDB" id="A0A4Q0Y3Z5"/>
<evidence type="ECO:0000313" key="3">
    <source>
        <dbReference type="EMBL" id="RXJ64892.1"/>
    </source>
</evidence>
<dbReference type="CDD" id="cd00077">
    <property type="entry name" value="HDc"/>
    <property type="match status" value="1"/>
</dbReference>
<dbReference type="Gene3D" id="1.10.3210.10">
    <property type="entry name" value="Hypothetical protein af1432"/>
    <property type="match status" value="1"/>
</dbReference>
<dbReference type="GO" id="GO:0016787">
    <property type="term" value="F:hydrolase activity"/>
    <property type="evidence" value="ECO:0007669"/>
    <property type="project" value="UniProtKB-KW"/>
</dbReference>
<keyword evidence="1" id="KW-0472">Membrane</keyword>
<dbReference type="InterPro" id="IPR037522">
    <property type="entry name" value="HD_GYP_dom"/>
</dbReference>
<accession>A0A4Q0Y3Z5</accession>
<dbReference type="InterPro" id="IPR052020">
    <property type="entry name" value="Cyclic_di-GMP/3'3'-cGAMP_PDE"/>
</dbReference>
<dbReference type="EMBL" id="PDKO01000001">
    <property type="protein sequence ID" value="RXJ64892.1"/>
    <property type="molecule type" value="Genomic_DNA"/>
</dbReference>
<comment type="caution">
    <text evidence="3">The sequence shown here is derived from an EMBL/GenBank/DDBJ whole genome shotgun (WGS) entry which is preliminary data.</text>
</comment>
<dbReference type="STRING" id="877500.GCA_000935065_02366"/>
<dbReference type="Proteomes" id="UP000290191">
    <property type="component" value="Unassembled WGS sequence"/>
</dbReference>